<organism evidence="2 3">
    <name type="scientific">Encephalitozoon hellem</name>
    <name type="common">Microsporidian parasite</name>
    <dbReference type="NCBI Taxonomy" id="27973"/>
    <lineage>
        <taxon>Eukaryota</taxon>
        <taxon>Fungi</taxon>
        <taxon>Fungi incertae sedis</taxon>
        <taxon>Microsporidia</taxon>
        <taxon>Unikaryonidae</taxon>
        <taxon>Encephalitozoon</taxon>
    </lineage>
</organism>
<dbReference type="InterPro" id="IPR050164">
    <property type="entry name" value="Peptidase_C19"/>
</dbReference>
<dbReference type="InterPro" id="IPR001394">
    <property type="entry name" value="Peptidase_C19_UCH"/>
</dbReference>
<name>A0ABY8CII1_ENCHE</name>
<feature type="domain" description="USP" evidence="1">
    <location>
        <begin position="116"/>
        <end position="396"/>
    </location>
</feature>
<keyword evidence="2" id="KW-0378">Hydrolase</keyword>
<dbReference type="Gene3D" id="3.90.70.10">
    <property type="entry name" value="Cysteine proteinases"/>
    <property type="match status" value="1"/>
</dbReference>
<sequence>MDLCAHFEALRNVEKIHKMIISKLDYLRKRGVRPRCQECKAAANLRLCMQCYCFLCDMDEKLHQHSMFLDLFYTSISCILCAKRYLPSTITARAGGTVLVKIPGSLYEILPHVPIKGFSNLGNTCYINAVLSIMINSILIRSEFLLDTHKRCSENRCIVCAMRFLIDSSYRSGCILTHRFIHTFWSLAPHLSGPGQQDAHEFFMCLLQKIHEVYSTNVADDLECKCLSHRMFFGVFTSKTICKMCNLEREKEELFATISLECLSSIQSSLNTFFEPEDLRCGMACEACREKVSCTRRLEVKRCPNILSLHLKRFSYDKASRKVDSYVALSNTLIVGKGVYDILGFVSHYGSIDHGHYFSHVILGDKWYKIDDEKIDFVPYPELSTDGLYIAYYLKRGE</sequence>
<dbReference type="InterPro" id="IPR038765">
    <property type="entry name" value="Papain-like_cys_pep_sf"/>
</dbReference>
<dbReference type="Pfam" id="PF00443">
    <property type="entry name" value="UCH"/>
    <property type="match status" value="1"/>
</dbReference>
<proteinExistence type="predicted"/>
<evidence type="ECO:0000259" key="1">
    <source>
        <dbReference type="PROSITE" id="PS50235"/>
    </source>
</evidence>
<dbReference type="SUPFAM" id="SSF54001">
    <property type="entry name" value="Cysteine proteinases"/>
    <property type="match status" value="1"/>
</dbReference>
<dbReference type="Proteomes" id="UP001217963">
    <property type="component" value="Chromosome V"/>
</dbReference>
<evidence type="ECO:0000313" key="2">
    <source>
        <dbReference type="EMBL" id="WEL38683.1"/>
    </source>
</evidence>
<dbReference type="EMBL" id="CP119066">
    <property type="protein sequence ID" value="WEL38683.1"/>
    <property type="molecule type" value="Genomic_DNA"/>
</dbReference>
<gene>
    <name evidence="2" type="ORF">PFJ87_05g01530</name>
</gene>
<keyword evidence="3" id="KW-1185">Reference proteome</keyword>
<dbReference type="PROSITE" id="PS50235">
    <property type="entry name" value="USP_3"/>
    <property type="match status" value="1"/>
</dbReference>
<dbReference type="GO" id="GO:0016787">
    <property type="term" value="F:hydrolase activity"/>
    <property type="evidence" value="ECO:0007669"/>
    <property type="project" value="UniProtKB-KW"/>
</dbReference>
<dbReference type="PANTHER" id="PTHR24006:SF937">
    <property type="entry name" value="UBIQUITIN CARBOXYL-TERMINAL HYDROLASE"/>
    <property type="match status" value="1"/>
</dbReference>
<protein>
    <submittedName>
        <fullName evidence="2">Ubiquitin carboxyl-terminal hydrolase</fullName>
    </submittedName>
</protein>
<dbReference type="PANTHER" id="PTHR24006">
    <property type="entry name" value="UBIQUITIN CARBOXYL-TERMINAL HYDROLASE"/>
    <property type="match status" value="1"/>
</dbReference>
<accession>A0ABY8CII1</accession>
<evidence type="ECO:0000313" key="3">
    <source>
        <dbReference type="Proteomes" id="UP001217963"/>
    </source>
</evidence>
<reference evidence="2 3" key="1">
    <citation type="submission" date="2023-02" db="EMBL/GenBank/DDBJ databases">
        <title>Encephalitozoon hellem ATCC 50451 complete genome.</title>
        <authorList>
            <person name="Mascarenhas dos Santos A.C."/>
            <person name="Julian A.T."/>
            <person name="Pombert J.-F."/>
        </authorList>
    </citation>
    <scope>NUCLEOTIDE SEQUENCE [LARGE SCALE GENOMIC DNA]</scope>
    <source>
        <strain evidence="2 3">ATCC 50451</strain>
    </source>
</reference>
<dbReference type="InterPro" id="IPR028889">
    <property type="entry name" value="USP"/>
</dbReference>